<evidence type="ECO:0000313" key="1">
    <source>
        <dbReference type="EMBL" id="CAD8054745.1"/>
    </source>
</evidence>
<keyword evidence="2" id="KW-1185">Reference proteome</keyword>
<evidence type="ECO:0000313" key="2">
    <source>
        <dbReference type="Proteomes" id="UP000688137"/>
    </source>
</evidence>
<protein>
    <submittedName>
        <fullName evidence="1">Uncharacterized protein</fullName>
    </submittedName>
</protein>
<proteinExistence type="predicted"/>
<comment type="caution">
    <text evidence="1">The sequence shown here is derived from an EMBL/GenBank/DDBJ whole genome shotgun (WGS) entry which is preliminary data.</text>
</comment>
<reference evidence="1" key="1">
    <citation type="submission" date="2021-01" db="EMBL/GenBank/DDBJ databases">
        <authorList>
            <consortium name="Genoscope - CEA"/>
            <person name="William W."/>
        </authorList>
    </citation>
    <scope>NUCLEOTIDE SEQUENCE</scope>
</reference>
<gene>
    <name evidence="1" type="ORF">PPRIM_AZ9-3.1.T0220186</name>
</gene>
<dbReference type="EMBL" id="CAJJDM010000020">
    <property type="protein sequence ID" value="CAD8054745.1"/>
    <property type="molecule type" value="Genomic_DNA"/>
</dbReference>
<dbReference type="Proteomes" id="UP000688137">
    <property type="component" value="Unassembled WGS sequence"/>
</dbReference>
<dbReference type="AlphaFoldDB" id="A0A8S1KLH4"/>
<organism evidence="1 2">
    <name type="scientific">Paramecium primaurelia</name>
    <dbReference type="NCBI Taxonomy" id="5886"/>
    <lineage>
        <taxon>Eukaryota</taxon>
        <taxon>Sar</taxon>
        <taxon>Alveolata</taxon>
        <taxon>Ciliophora</taxon>
        <taxon>Intramacronucleata</taxon>
        <taxon>Oligohymenophorea</taxon>
        <taxon>Peniculida</taxon>
        <taxon>Parameciidae</taxon>
        <taxon>Paramecium</taxon>
    </lineage>
</organism>
<sequence length="49" mass="5803">MSDIQLKMIKLSHKVQLQIKAHSKYGQKGVHTLQQQYQKLQTLLKQQQQ</sequence>
<name>A0A8S1KLH4_PARPR</name>
<accession>A0A8S1KLH4</accession>